<dbReference type="EnsemblMetazoa" id="AMEM014422-RA">
    <property type="protein sequence ID" value="AMEM014422-PA"/>
    <property type="gene ID" value="AMEM014422"/>
</dbReference>
<dbReference type="AlphaFoldDB" id="A0A182VG53"/>
<dbReference type="Proteomes" id="UP000075903">
    <property type="component" value="Unassembled WGS sequence"/>
</dbReference>
<accession>A0A182VG53</accession>
<name>A0A182VG53_ANOME</name>
<keyword evidence="3" id="KW-1185">Reference proteome</keyword>
<sequence>MSGTGNKPECQVYLSASTSIVSRGGSINSTSSSSSSSSSSFSSSSSSSSGSTTSSSTSSASTSDGPPSLSRSSSTSRSSSPVEPCFISPRSSASRCSGCTIARRMASGSLRDHFCTSSSIFVILAGFIAHRQPFRWPPFVAGFSIFSKHLLRDRLCRTEFFHPVSAPIPWASFTVLPLPSPTPRPGDPTDDVRWTIASPTVTLPPPLLVTKCSLALFTIPPFRTMIFSSFNVIWAVRSLRTLSTGVAGARDVQEMVPAVPPTRVICARLEIFFASCTVDTLIVLGEKFINETNSFTPPTTVVTSDLMSISSMSCIESVM</sequence>
<proteinExistence type="predicted"/>
<dbReference type="VEuPathDB" id="VectorBase:AMEM014422"/>
<evidence type="ECO:0000313" key="2">
    <source>
        <dbReference type="EnsemblMetazoa" id="AMEM014422-PA"/>
    </source>
</evidence>
<feature type="compositionally biased region" description="Low complexity" evidence="1">
    <location>
        <begin position="29"/>
        <end position="80"/>
    </location>
</feature>
<feature type="region of interest" description="Disordered" evidence="1">
    <location>
        <begin position="22"/>
        <end position="94"/>
    </location>
</feature>
<reference evidence="2" key="1">
    <citation type="submission" date="2020-05" db="UniProtKB">
        <authorList>
            <consortium name="EnsemblMetazoa"/>
        </authorList>
    </citation>
    <scope>IDENTIFICATION</scope>
    <source>
        <strain evidence="2">MAF</strain>
    </source>
</reference>
<protein>
    <submittedName>
        <fullName evidence="2">Uncharacterized protein</fullName>
    </submittedName>
</protein>
<evidence type="ECO:0000313" key="3">
    <source>
        <dbReference type="Proteomes" id="UP000075903"/>
    </source>
</evidence>
<evidence type="ECO:0000256" key="1">
    <source>
        <dbReference type="SAM" id="MobiDB-lite"/>
    </source>
</evidence>
<organism evidence="2 3">
    <name type="scientific">Anopheles merus</name>
    <name type="common">Mosquito</name>
    <dbReference type="NCBI Taxonomy" id="30066"/>
    <lineage>
        <taxon>Eukaryota</taxon>
        <taxon>Metazoa</taxon>
        <taxon>Ecdysozoa</taxon>
        <taxon>Arthropoda</taxon>
        <taxon>Hexapoda</taxon>
        <taxon>Insecta</taxon>
        <taxon>Pterygota</taxon>
        <taxon>Neoptera</taxon>
        <taxon>Endopterygota</taxon>
        <taxon>Diptera</taxon>
        <taxon>Nematocera</taxon>
        <taxon>Culicoidea</taxon>
        <taxon>Culicidae</taxon>
        <taxon>Anophelinae</taxon>
        <taxon>Anopheles</taxon>
    </lineage>
</organism>